<dbReference type="PROSITE" id="PS50017">
    <property type="entry name" value="DEATH_DOMAIN"/>
    <property type="match status" value="1"/>
</dbReference>
<accession>A0AAU9Y4T0</accession>
<name>A0AAU9Y4T0_9CNID</name>
<dbReference type="InterPro" id="IPR000488">
    <property type="entry name" value="Death_dom"/>
</dbReference>
<dbReference type="GO" id="GO:0007165">
    <property type="term" value="P:signal transduction"/>
    <property type="evidence" value="ECO:0007669"/>
    <property type="project" value="InterPro"/>
</dbReference>
<keyword evidence="4" id="KW-1185">Reference proteome</keyword>
<feature type="compositionally biased region" description="Basic and acidic residues" evidence="1">
    <location>
        <begin position="167"/>
        <end position="181"/>
    </location>
</feature>
<evidence type="ECO:0000259" key="2">
    <source>
        <dbReference type="PROSITE" id="PS50017"/>
    </source>
</evidence>
<evidence type="ECO:0000313" key="3">
    <source>
        <dbReference type="EMBL" id="CAH3168213.1"/>
    </source>
</evidence>
<dbReference type="CDD" id="cd01670">
    <property type="entry name" value="Death"/>
    <property type="match status" value="1"/>
</dbReference>
<dbReference type="AlphaFoldDB" id="A0AAU9Y4T0"/>
<evidence type="ECO:0000256" key="1">
    <source>
        <dbReference type="SAM" id="MobiDB-lite"/>
    </source>
</evidence>
<dbReference type="EMBL" id="CALNXJ010000174">
    <property type="protein sequence ID" value="CAH3168213.1"/>
    <property type="molecule type" value="Genomic_DNA"/>
</dbReference>
<dbReference type="Proteomes" id="UP001159428">
    <property type="component" value="Unassembled WGS sequence"/>
</dbReference>
<organism evidence="3 4">
    <name type="scientific">Pocillopora meandrina</name>
    <dbReference type="NCBI Taxonomy" id="46732"/>
    <lineage>
        <taxon>Eukaryota</taxon>
        <taxon>Metazoa</taxon>
        <taxon>Cnidaria</taxon>
        <taxon>Anthozoa</taxon>
        <taxon>Hexacorallia</taxon>
        <taxon>Scleractinia</taxon>
        <taxon>Astrocoeniina</taxon>
        <taxon>Pocilloporidae</taxon>
        <taxon>Pocillopora</taxon>
    </lineage>
</organism>
<protein>
    <recommendedName>
        <fullName evidence="2">Death domain-containing protein</fullName>
    </recommendedName>
</protein>
<evidence type="ECO:0000313" key="4">
    <source>
        <dbReference type="Proteomes" id="UP001159428"/>
    </source>
</evidence>
<comment type="caution">
    <text evidence="3">The sequence shown here is derived from an EMBL/GenBank/DDBJ whole genome shotgun (WGS) entry which is preliminary data.</text>
</comment>
<proteinExistence type="predicted"/>
<sequence>MWKQKEGSSAVAGRLADALESIGKKCIAEKLLGNDICFCPSWHLVQLWVRLDYAKMLRCGNIPKGHVISLTVIHDLGEELNKLMVCKDTQGNKFMVKEFNSSDNFLKLEEVTSSLIPSIQLECFNDKGFLETVVLARQESLKRYISSELQDLRLQMNKGQLACGNVDKTDGIQDASKDKTEPTSSLMNEEADPSNNESVGKLLQSCEEHRSYFQRMFEALIKLTAQVGQQSEDNVNCIKKLLDFTTELQQEETALFSKIELVGTQSQLKDEQHTDRFEELHKWKTHHALQLKEVEKLLLGLLHQMTTERKTNYKGRLVISNRVTFFHFSIGKNLISSEI</sequence>
<gene>
    <name evidence="3" type="ORF">PMEA_00008623</name>
</gene>
<feature type="region of interest" description="Disordered" evidence="1">
    <location>
        <begin position="166"/>
        <end position="199"/>
    </location>
</feature>
<feature type="domain" description="Death" evidence="2">
    <location>
        <begin position="1"/>
        <end position="35"/>
    </location>
</feature>
<reference evidence="3 4" key="1">
    <citation type="submission" date="2022-05" db="EMBL/GenBank/DDBJ databases">
        <authorList>
            <consortium name="Genoscope - CEA"/>
            <person name="William W."/>
        </authorList>
    </citation>
    <scope>NUCLEOTIDE SEQUENCE [LARGE SCALE GENOMIC DNA]</scope>
</reference>
<feature type="compositionally biased region" description="Polar residues" evidence="1">
    <location>
        <begin position="182"/>
        <end position="198"/>
    </location>
</feature>